<dbReference type="Proteomes" id="UP000092093">
    <property type="component" value="Unassembled WGS sequence"/>
</dbReference>
<organism evidence="1 2">
    <name type="scientific">Aphanizomenon flos-aquae WA102</name>
    <dbReference type="NCBI Taxonomy" id="1710896"/>
    <lineage>
        <taxon>Bacteria</taxon>
        <taxon>Bacillati</taxon>
        <taxon>Cyanobacteriota</taxon>
        <taxon>Cyanophyceae</taxon>
        <taxon>Nostocales</taxon>
        <taxon>Aphanizomenonaceae</taxon>
        <taxon>Aphanizomenon</taxon>
    </lineage>
</organism>
<sequence length="72" mass="8018">KGQSGKNKIMGEHTPSKTMISIFEKALLPKAKILTRPRNCGGESNFTNMNCEYLGEFEKKFETELGLHSGTL</sequence>
<protein>
    <submittedName>
        <fullName evidence="1">Uncharacterized protein</fullName>
    </submittedName>
</protein>
<dbReference type="EMBL" id="LJOW01000931">
    <property type="protein sequence ID" value="OBQ32070.1"/>
    <property type="molecule type" value="Genomic_DNA"/>
</dbReference>
<evidence type="ECO:0000313" key="2">
    <source>
        <dbReference type="Proteomes" id="UP000092093"/>
    </source>
</evidence>
<gene>
    <name evidence="1" type="ORF">AN484_28310</name>
</gene>
<name>A0A1B7W4L3_APHFL</name>
<feature type="non-terminal residue" evidence="1">
    <location>
        <position position="1"/>
    </location>
</feature>
<dbReference type="AlphaFoldDB" id="A0A1B7W4L3"/>
<evidence type="ECO:0000313" key="1">
    <source>
        <dbReference type="EMBL" id="OBQ32070.1"/>
    </source>
</evidence>
<proteinExistence type="predicted"/>
<comment type="caution">
    <text evidence="1">The sequence shown here is derived from an EMBL/GenBank/DDBJ whole genome shotgun (WGS) entry which is preliminary data.</text>
</comment>
<accession>A0A1B7W4L3</accession>
<reference evidence="1 2" key="1">
    <citation type="submission" date="2015-09" db="EMBL/GenBank/DDBJ databases">
        <title>Aphanizomenon flos-aquae WA102.</title>
        <authorList>
            <person name="Driscoll C."/>
        </authorList>
    </citation>
    <scope>NUCLEOTIDE SEQUENCE [LARGE SCALE GENOMIC DNA]</scope>
    <source>
        <strain evidence="1">WA102</strain>
    </source>
</reference>